<dbReference type="PANTHER" id="PTHR23028">
    <property type="entry name" value="ACETYLTRANSFERASE"/>
    <property type="match status" value="1"/>
</dbReference>
<feature type="transmembrane region" description="Helical" evidence="1">
    <location>
        <begin position="242"/>
        <end position="261"/>
    </location>
</feature>
<reference evidence="3 4" key="1">
    <citation type="submission" date="2018-06" db="EMBL/GenBank/DDBJ databases">
        <title>Pseudomonas diversity within urban Lake Michigan freshwaters.</title>
        <authorList>
            <person name="Batrich M."/>
            <person name="Hatzopoulos T."/>
            <person name="Putonti C."/>
        </authorList>
    </citation>
    <scope>NUCLEOTIDE SEQUENCE [LARGE SCALE GENOMIC DNA]</scope>
    <source>
        <strain evidence="3 4">MB-090714</strain>
    </source>
</reference>
<dbReference type="EMBL" id="QJRX01000002">
    <property type="protein sequence ID" value="PYC28150.1"/>
    <property type="molecule type" value="Genomic_DNA"/>
</dbReference>
<evidence type="ECO:0000256" key="1">
    <source>
        <dbReference type="SAM" id="Phobius"/>
    </source>
</evidence>
<dbReference type="Proteomes" id="UP000248146">
    <property type="component" value="Unassembled WGS sequence"/>
</dbReference>
<feature type="transmembrane region" description="Helical" evidence="1">
    <location>
        <begin position="74"/>
        <end position="95"/>
    </location>
</feature>
<feature type="transmembrane region" description="Helical" evidence="1">
    <location>
        <begin position="36"/>
        <end position="54"/>
    </location>
</feature>
<sequence>MTPIGYVAGLDGLRALAIVLVLLFHAKAPGLPGGNIGVDLFLVLSGFLITSLLLEEWRTCGGIELWRFYMRRAWRLMPALLLMLLLYVVLAPLFWPDYFFHLRDLLIALLYISNLAASVGTLPEKLLHTWSLGLEEQFYLLWPLALLAYLRFLRRPPLWIFLLLLYLGLYAWRVWCLHRPEIVVSLAYYRPDLHAGGLVLGAALGAWWQERGARPVRASLGWLGWLAILVALVAEQTESMHLLLYVPLAEVGTTFLIMAILSGRQAGFSDKLLVHIGRMSYGLYLFHYPIMLYMVESRQHWLVAISTGGLLAYGLALLSFHSVEAWARRCRERRWSKASVTGC</sequence>
<dbReference type="GO" id="GO:0009103">
    <property type="term" value="P:lipopolysaccharide biosynthetic process"/>
    <property type="evidence" value="ECO:0007669"/>
    <property type="project" value="TreeGrafter"/>
</dbReference>
<evidence type="ECO:0000259" key="2">
    <source>
        <dbReference type="Pfam" id="PF01757"/>
    </source>
</evidence>
<feature type="transmembrane region" description="Helical" evidence="1">
    <location>
        <begin position="301"/>
        <end position="327"/>
    </location>
</feature>
<dbReference type="InterPro" id="IPR002656">
    <property type="entry name" value="Acyl_transf_3_dom"/>
</dbReference>
<dbReference type="PANTHER" id="PTHR23028:SF53">
    <property type="entry name" value="ACYL_TRANSF_3 DOMAIN-CONTAINING PROTEIN"/>
    <property type="match status" value="1"/>
</dbReference>
<dbReference type="GO" id="GO:0016020">
    <property type="term" value="C:membrane"/>
    <property type="evidence" value="ECO:0007669"/>
    <property type="project" value="TreeGrafter"/>
</dbReference>
<feature type="transmembrane region" description="Helical" evidence="1">
    <location>
        <begin position="220"/>
        <end position="236"/>
    </location>
</feature>
<organism evidence="3 4">
    <name type="scientific">Aquipseudomonas alcaligenes</name>
    <name type="common">Pseudomonas alcaligenes</name>
    <dbReference type="NCBI Taxonomy" id="43263"/>
    <lineage>
        <taxon>Bacteria</taxon>
        <taxon>Pseudomonadati</taxon>
        <taxon>Pseudomonadota</taxon>
        <taxon>Gammaproteobacteria</taxon>
        <taxon>Pseudomonadales</taxon>
        <taxon>Pseudomonadaceae</taxon>
        <taxon>Aquipseudomonas</taxon>
    </lineage>
</organism>
<name>A0A2V4LTK0_AQUAC</name>
<keyword evidence="1" id="KW-0472">Membrane</keyword>
<comment type="caution">
    <text evidence="3">The sequence shown here is derived from an EMBL/GenBank/DDBJ whole genome shotgun (WGS) entry which is preliminary data.</text>
</comment>
<keyword evidence="3" id="KW-0012">Acyltransferase</keyword>
<keyword evidence="3" id="KW-0808">Transferase</keyword>
<feature type="domain" description="Acyltransferase 3" evidence="2">
    <location>
        <begin position="8"/>
        <end position="304"/>
    </location>
</feature>
<evidence type="ECO:0000313" key="4">
    <source>
        <dbReference type="Proteomes" id="UP000248146"/>
    </source>
</evidence>
<keyword evidence="1" id="KW-0812">Transmembrane</keyword>
<dbReference type="GO" id="GO:0016747">
    <property type="term" value="F:acyltransferase activity, transferring groups other than amino-acyl groups"/>
    <property type="evidence" value="ECO:0007669"/>
    <property type="project" value="InterPro"/>
</dbReference>
<keyword evidence="1" id="KW-1133">Transmembrane helix</keyword>
<dbReference type="RefSeq" id="WP_110680828.1">
    <property type="nucleotide sequence ID" value="NZ_QJRX01000002.1"/>
</dbReference>
<protein>
    <submittedName>
        <fullName evidence="3">Acyltransferase</fullName>
    </submittedName>
</protein>
<dbReference type="InterPro" id="IPR050879">
    <property type="entry name" value="Acyltransferase_3"/>
</dbReference>
<dbReference type="AlphaFoldDB" id="A0A2V4LTK0"/>
<dbReference type="OrthoDB" id="9767863at2"/>
<dbReference type="Pfam" id="PF01757">
    <property type="entry name" value="Acyl_transf_3"/>
    <property type="match status" value="1"/>
</dbReference>
<gene>
    <name evidence="3" type="ORF">DMO17_02950</name>
</gene>
<accession>A0A2V4LTK0</accession>
<feature type="transmembrane region" description="Helical" evidence="1">
    <location>
        <begin position="187"/>
        <end position="208"/>
    </location>
</feature>
<evidence type="ECO:0000313" key="3">
    <source>
        <dbReference type="EMBL" id="PYC28150.1"/>
    </source>
</evidence>
<feature type="transmembrane region" description="Helical" evidence="1">
    <location>
        <begin position="158"/>
        <end position="175"/>
    </location>
</feature>
<feature type="transmembrane region" description="Helical" evidence="1">
    <location>
        <begin position="6"/>
        <end position="24"/>
    </location>
</feature>
<proteinExistence type="predicted"/>